<evidence type="ECO:0000313" key="3">
    <source>
        <dbReference type="Proteomes" id="UP000195437"/>
    </source>
</evidence>
<keyword evidence="1" id="KW-1133">Transmembrane helix</keyword>
<feature type="transmembrane region" description="Helical" evidence="1">
    <location>
        <begin position="55"/>
        <end position="73"/>
    </location>
</feature>
<evidence type="ECO:0000313" key="2">
    <source>
        <dbReference type="EMBL" id="ARU61580.1"/>
    </source>
</evidence>
<name>A0A1Y0IMV3_9BACL</name>
<gene>
    <name evidence="2" type="ORF">CBW65_11590</name>
</gene>
<sequence>MMAGFLLVFGIWMALYGLNVPVRAYLIRRHDQQHEVLQRVDVQTGIVEKMTFSKYMVPVGIALLLISTVRVITREQLLEITDVEAVFAGMLIGLVVISALWPFYYKSKTRRTEAVLFDRDGVTMFSPRVGLLSQGPFQTRIDWKDCFGYSVFRGHVMLALRPIGHVEQLYGDHRETMEKVLNSLGIPKLNAYDVIRNDEVPEEALRAAEQHVLAIAEDVAAGFSTELASVGITIDVQLLDTVEGEPEQSPDAHALVRFRIMEGDNVLQQLDWLIWALYDDSLELLSLPEHQYYEELDGRVQALVDNRLRELGVAQKPIVLQ</sequence>
<accession>A0A1Y0IMV3</accession>
<dbReference type="AlphaFoldDB" id="A0A1Y0IMV3"/>
<feature type="transmembrane region" description="Helical" evidence="1">
    <location>
        <begin position="85"/>
        <end position="104"/>
    </location>
</feature>
<dbReference type="Proteomes" id="UP000195437">
    <property type="component" value="Chromosome"/>
</dbReference>
<evidence type="ECO:0000256" key="1">
    <source>
        <dbReference type="SAM" id="Phobius"/>
    </source>
</evidence>
<dbReference type="KEGG" id="tum:CBW65_11590"/>
<reference evidence="3" key="1">
    <citation type="submission" date="2017-05" db="EMBL/GenBank/DDBJ databases">
        <authorList>
            <person name="Sung H."/>
        </authorList>
    </citation>
    <scope>NUCLEOTIDE SEQUENCE [LARGE SCALE GENOMIC DNA]</scope>
    <source>
        <strain evidence="3">AR23208</strain>
    </source>
</reference>
<dbReference type="RefSeq" id="WP_087456959.1">
    <property type="nucleotide sequence ID" value="NZ_CP021434.1"/>
</dbReference>
<keyword evidence="1" id="KW-0812">Transmembrane</keyword>
<organism evidence="2 3">
    <name type="scientific">Tumebacillus avium</name>
    <dbReference type="NCBI Taxonomy" id="1903704"/>
    <lineage>
        <taxon>Bacteria</taxon>
        <taxon>Bacillati</taxon>
        <taxon>Bacillota</taxon>
        <taxon>Bacilli</taxon>
        <taxon>Bacillales</taxon>
        <taxon>Alicyclobacillaceae</taxon>
        <taxon>Tumebacillus</taxon>
    </lineage>
</organism>
<dbReference type="OrthoDB" id="2380093at2"/>
<protein>
    <submittedName>
        <fullName evidence="2">Uncharacterized protein</fullName>
    </submittedName>
</protein>
<keyword evidence="1" id="KW-0472">Membrane</keyword>
<keyword evidence="3" id="KW-1185">Reference proteome</keyword>
<dbReference type="EMBL" id="CP021434">
    <property type="protein sequence ID" value="ARU61580.1"/>
    <property type="molecule type" value="Genomic_DNA"/>
</dbReference>
<proteinExistence type="predicted"/>